<sequence>MLVLPQIALSVHTSKPYLFLLTAPPTSVTTPTSHPTPTPKHQNSTKSHSFHAVTKYKHFLHRHHAMCNLSDMLKITCSPFHLHPRIFSLSLLAEPPSSIRHPTTMPKHQNTP</sequence>
<proteinExistence type="predicted"/>
<dbReference type="Proteomes" id="UP000324222">
    <property type="component" value="Unassembled WGS sequence"/>
</dbReference>
<gene>
    <name evidence="2" type="ORF">E2C01_041622</name>
</gene>
<organism evidence="2 3">
    <name type="scientific">Portunus trituberculatus</name>
    <name type="common">Swimming crab</name>
    <name type="synonym">Neptunus trituberculatus</name>
    <dbReference type="NCBI Taxonomy" id="210409"/>
    <lineage>
        <taxon>Eukaryota</taxon>
        <taxon>Metazoa</taxon>
        <taxon>Ecdysozoa</taxon>
        <taxon>Arthropoda</taxon>
        <taxon>Crustacea</taxon>
        <taxon>Multicrustacea</taxon>
        <taxon>Malacostraca</taxon>
        <taxon>Eumalacostraca</taxon>
        <taxon>Eucarida</taxon>
        <taxon>Decapoda</taxon>
        <taxon>Pleocyemata</taxon>
        <taxon>Brachyura</taxon>
        <taxon>Eubrachyura</taxon>
        <taxon>Portunoidea</taxon>
        <taxon>Portunidae</taxon>
        <taxon>Portuninae</taxon>
        <taxon>Portunus</taxon>
    </lineage>
</organism>
<dbReference type="AlphaFoldDB" id="A0A5B7FS71"/>
<name>A0A5B7FS71_PORTR</name>
<keyword evidence="3" id="KW-1185">Reference proteome</keyword>
<protein>
    <submittedName>
        <fullName evidence="2">Uncharacterized protein</fullName>
    </submittedName>
</protein>
<accession>A0A5B7FS71</accession>
<feature type="region of interest" description="Disordered" evidence="1">
    <location>
        <begin position="28"/>
        <end position="48"/>
    </location>
</feature>
<comment type="caution">
    <text evidence="2">The sequence shown here is derived from an EMBL/GenBank/DDBJ whole genome shotgun (WGS) entry which is preliminary data.</text>
</comment>
<evidence type="ECO:0000256" key="1">
    <source>
        <dbReference type="SAM" id="MobiDB-lite"/>
    </source>
</evidence>
<evidence type="ECO:0000313" key="3">
    <source>
        <dbReference type="Proteomes" id="UP000324222"/>
    </source>
</evidence>
<dbReference type="EMBL" id="VSRR010007966">
    <property type="protein sequence ID" value="MPC47863.1"/>
    <property type="molecule type" value="Genomic_DNA"/>
</dbReference>
<evidence type="ECO:0000313" key="2">
    <source>
        <dbReference type="EMBL" id="MPC47863.1"/>
    </source>
</evidence>
<reference evidence="2 3" key="1">
    <citation type="submission" date="2019-05" db="EMBL/GenBank/DDBJ databases">
        <title>Another draft genome of Portunus trituberculatus and its Hox gene families provides insights of decapod evolution.</title>
        <authorList>
            <person name="Jeong J.-H."/>
            <person name="Song I."/>
            <person name="Kim S."/>
            <person name="Choi T."/>
            <person name="Kim D."/>
            <person name="Ryu S."/>
            <person name="Kim W."/>
        </authorList>
    </citation>
    <scope>NUCLEOTIDE SEQUENCE [LARGE SCALE GENOMIC DNA]</scope>
    <source>
        <tissue evidence="2">Muscle</tissue>
    </source>
</reference>